<dbReference type="PANTHER" id="PTHR44591:SF3">
    <property type="entry name" value="RESPONSE REGULATORY DOMAIN-CONTAINING PROTEIN"/>
    <property type="match status" value="1"/>
</dbReference>
<proteinExistence type="predicted"/>
<dbReference type="Proteomes" id="UP000276417">
    <property type="component" value="Chromosome 2"/>
</dbReference>
<dbReference type="SUPFAM" id="SSF52172">
    <property type="entry name" value="CheY-like"/>
    <property type="match status" value="1"/>
</dbReference>
<organism evidence="4 5">
    <name type="scientific">Deinococcus psychrotolerans</name>
    <dbReference type="NCBI Taxonomy" id="2489213"/>
    <lineage>
        <taxon>Bacteria</taxon>
        <taxon>Thermotogati</taxon>
        <taxon>Deinococcota</taxon>
        <taxon>Deinococci</taxon>
        <taxon>Deinococcales</taxon>
        <taxon>Deinococcaceae</taxon>
        <taxon>Deinococcus</taxon>
    </lineage>
</organism>
<keyword evidence="5" id="KW-1185">Reference proteome</keyword>
<evidence type="ECO:0000259" key="3">
    <source>
        <dbReference type="PROSITE" id="PS50110"/>
    </source>
</evidence>
<reference evidence="4 5" key="1">
    <citation type="submission" date="2018-11" db="EMBL/GenBank/DDBJ databases">
        <title>Deinococcus shelandsis sp. nov., isolated from South Shetland Islands soil of Antarctica.</title>
        <authorList>
            <person name="Tian J."/>
        </authorList>
    </citation>
    <scope>NUCLEOTIDE SEQUENCE [LARGE SCALE GENOMIC DNA]</scope>
    <source>
        <strain evidence="4 5">S14-83T</strain>
    </source>
</reference>
<dbReference type="SMART" id="SM00448">
    <property type="entry name" value="REC"/>
    <property type="match status" value="1"/>
</dbReference>
<dbReference type="OrthoDB" id="281471at2"/>
<evidence type="ECO:0000256" key="1">
    <source>
        <dbReference type="ARBA" id="ARBA00022553"/>
    </source>
</evidence>
<dbReference type="AlphaFoldDB" id="A0A3G8YGN2"/>
<dbReference type="InterPro" id="IPR011006">
    <property type="entry name" value="CheY-like_superfamily"/>
</dbReference>
<feature type="modified residue" description="4-aspartylphosphate" evidence="2">
    <location>
        <position position="182"/>
    </location>
</feature>
<dbReference type="GO" id="GO:0000160">
    <property type="term" value="P:phosphorelay signal transduction system"/>
    <property type="evidence" value="ECO:0007669"/>
    <property type="project" value="InterPro"/>
</dbReference>
<dbReference type="Pfam" id="PF00072">
    <property type="entry name" value="Response_reg"/>
    <property type="match status" value="1"/>
</dbReference>
<dbReference type="InterPro" id="IPR001789">
    <property type="entry name" value="Sig_transdc_resp-reg_receiver"/>
</dbReference>
<dbReference type="InterPro" id="IPR050595">
    <property type="entry name" value="Bact_response_regulator"/>
</dbReference>
<evidence type="ECO:0000313" key="4">
    <source>
        <dbReference type="EMBL" id="AZI44123.1"/>
    </source>
</evidence>
<dbReference type="CDD" id="cd00156">
    <property type="entry name" value="REC"/>
    <property type="match status" value="1"/>
</dbReference>
<gene>
    <name evidence="4" type="ORF">EHF33_14540</name>
</gene>
<feature type="domain" description="Response regulatory" evidence="3">
    <location>
        <begin position="133"/>
        <end position="243"/>
    </location>
</feature>
<dbReference type="PANTHER" id="PTHR44591">
    <property type="entry name" value="STRESS RESPONSE REGULATOR PROTEIN 1"/>
    <property type="match status" value="1"/>
</dbReference>
<dbReference type="KEGG" id="dph:EHF33_14540"/>
<sequence length="243" mass="26151">MAVSPGRCSRLTEGVSGWMCFSGIAETPGKRKEQGSHLLVGLAPRLPSGGEAAGAWRSRREQGKKVDVVVIAYSPFTQSRYGVRPPHTGLRAAGHVTVSLLSGCQQNGQCSDRASRGHYSMYITSSPQPLPGTVMLVEDLTAARTLQRFLLNRVGLEVLECADLPEAESALSRFTPGVIVLDLNLPGGHGLDLLNHVNRSATNVLVMSSMVQQHTVEHRQSRGDAFLSKPFDPAVFVKTVVLP</sequence>
<accession>A0A3G8YGN2</accession>
<name>A0A3G8YGN2_9DEIO</name>
<evidence type="ECO:0000313" key="5">
    <source>
        <dbReference type="Proteomes" id="UP000276417"/>
    </source>
</evidence>
<evidence type="ECO:0000256" key="2">
    <source>
        <dbReference type="PROSITE-ProRule" id="PRU00169"/>
    </source>
</evidence>
<dbReference type="Gene3D" id="3.40.50.2300">
    <property type="match status" value="1"/>
</dbReference>
<keyword evidence="1 2" id="KW-0597">Phosphoprotein</keyword>
<dbReference type="PROSITE" id="PS50110">
    <property type="entry name" value="RESPONSE_REGULATORY"/>
    <property type="match status" value="1"/>
</dbReference>
<protein>
    <submittedName>
        <fullName evidence="4">Response regulator</fullName>
    </submittedName>
</protein>
<dbReference type="EMBL" id="CP034184">
    <property type="protein sequence ID" value="AZI44123.1"/>
    <property type="molecule type" value="Genomic_DNA"/>
</dbReference>